<dbReference type="InterPro" id="IPR036390">
    <property type="entry name" value="WH_DNA-bd_sf"/>
</dbReference>
<dbReference type="PANTHER" id="PTHR46577:SF1">
    <property type="entry name" value="HTH-TYPE TRANSCRIPTIONAL REGULATORY PROTEIN GABR"/>
    <property type="match status" value="1"/>
</dbReference>
<dbReference type="SUPFAM" id="SSF46785">
    <property type="entry name" value="Winged helix' DNA-binding domain"/>
    <property type="match status" value="1"/>
</dbReference>
<gene>
    <name evidence="7" type="ORF">SAMN05444370_11147</name>
</gene>
<dbReference type="Gene3D" id="3.40.640.10">
    <property type="entry name" value="Type I PLP-dependent aspartate aminotransferase-like (Major domain)"/>
    <property type="match status" value="1"/>
</dbReference>
<dbReference type="InterPro" id="IPR015424">
    <property type="entry name" value="PyrdxlP-dep_Trfase"/>
</dbReference>
<dbReference type="AlphaFoldDB" id="A0A1H4DU55"/>
<dbReference type="SMART" id="SM00345">
    <property type="entry name" value="HTH_GNTR"/>
    <property type="match status" value="1"/>
</dbReference>
<dbReference type="SUPFAM" id="SSF53383">
    <property type="entry name" value="PLP-dependent transferases"/>
    <property type="match status" value="1"/>
</dbReference>
<dbReference type="InterPro" id="IPR004839">
    <property type="entry name" value="Aminotransferase_I/II_large"/>
</dbReference>
<keyword evidence="7" id="KW-0032">Aminotransferase</keyword>
<evidence type="ECO:0000259" key="6">
    <source>
        <dbReference type="PROSITE" id="PS50949"/>
    </source>
</evidence>
<dbReference type="PANTHER" id="PTHR46577">
    <property type="entry name" value="HTH-TYPE TRANSCRIPTIONAL REGULATORY PROTEIN GABR"/>
    <property type="match status" value="1"/>
</dbReference>
<evidence type="ECO:0000256" key="3">
    <source>
        <dbReference type="ARBA" id="ARBA00023015"/>
    </source>
</evidence>
<organism evidence="7 8">
    <name type="scientific">Rubrimonas cliftonensis</name>
    <dbReference type="NCBI Taxonomy" id="89524"/>
    <lineage>
        <taxon>Bacteria</taxon>
        <taxon>Pseudomonadati</taxon>
        <taxon>Pseudomonadota</taxon>
        <taxon>Alphaproteobacteria</taxon>
        <taxon>Rhodobacterales</taxon>
        <taxon>Paracoccaceae</taxon>
        <taxon>Rubrimonas</taxon>
    </lineage>
</organism>
<dbReference type="Proteomes" id="UP000198703">
    <property type="component" value="Unassembled WGS sequence"/>
</dbReference>
<dbReference type="EMBL" id="FNQM01000011">
    <property type="protein sequence ID" value="SEA76315.1"/>
    <property type="molecule type" value="Genomic_DNA"/>
</dbReference>
<accession>A0A1H4DU55</accession>
<keyword evidence="8" id="KW-1185">Reference proteome</keyword>
<dbReference type="PROSITE" id="PS50949">
    <property type="entry name" value="HTH_GNTR"/>
    <property type="match status" value="1"/>
</dbReference>
<protein>
    <submittedName>
        <fullName evidence="7">DNA-binding transcriptional regulator, MocR family, contains an aminotransferase domain</fullName>
    </submittedName>
</protein>
<comment type="similarity">
    <text evidence="1">In the C-terminal section; belongs to the class-I pyridoxal-phosphate-dependent aminotransferase family.</text>
</comment>
<keyword evidence="2" id="KW-0663">Pyridoxal phosphate</keyword>
<dbReference type="InterPro" id="IPR036388">
    <property type="entry name" value="WH-like_DNA-bd_sf"/>
</dbReference>
<dbReference type="CDD" id="cd07377">
    <property type="entry name" value="WHTH_GntR"/>
    <property type="match status" value="1"/>
</dbReference>
<dbReference type="GO" id="GO:0003700">
    <property type="term" value="F:DNA-binding transcription factor activity"/>
    <property type="evidence" value="ECO:0007669"/>
    <property type="project" value="InterPro"/>
</dbReference>
<dbReference type="GO" id="GO:0008483">
    <property type="term" value="F:transaminase activity"/>
    <property type="evidence" value="ECO:0007669"/>
    <property type="project" value="UniProtKB-KW"/>
</dbReference>
<proteinExistence type="inferred from homology"/>
<evidence type="ECO:0000256" key="4">
    <source>
        <dbReference type="ARBA" id="ARBA00023125"/>
    </source>
</evidence>
<dbReference type="GO" id="GO:0030170">
    <property type="term" value="F:pyridoxal phosphate binding"/>
    <property type="evidence" value="ECO:0007669"/>
    <property type="project" value="InterPro"/>
</dbReference>
<dbReference type="Pfam" id="PF00155">
    <property type="entry name" value="Aminotran_1_2"/>
    <property type="match status" value="1"/>
</dbReference>
<dbReference type="Gene3D" id="1.10.10.10">
    <property type="entry name" value="Winged helix-like DNA-binding domain superfamily/Winged helix DNA-binding domain"/>
    <property type="match status" value="1"/>
</dbReference>
<dbReference type="CDD" id="cd00609">
    <property type="entry name" value="AAT_like"/>
    <property type="match status" value="1"/>
</dbReference>
<dbReference type="OrthoDB" id="9804020at2"/>
<evidence type="ECO:0000256" key="5">
    <source>
        <dbReference type="ARBA" id="ARBA00023163"/>
    </source>
</evidence>
<dbReference type="InterPro" id="IPR000524">
    <property type="entry name" value="Tscrpt_reg_HTH_GntR"/>
</dbReference>
<evidence type="ECO:0000313" key="7">
    <source>
        <dbReference type="EMBL" id="SEA76315.1"/>
    </source>
</evidence>
<dbReference type="STRING" id="89524.SAMN05444370_11147"/>
<dbReference type="InterPro" id="IPR051446">
    <property type="entry name" value="HTH_trans_reg/aminotransferase"/>
</dbReference>
<dbReference type="Gene3D" id="3.90.1150.10">
    <property type="entry name" value="Aspartate Aminotransferase, domain 1"/>
    <property type="match status" value="1"/>
</dbReference>
<reference evidence="7 8" key="1">
    <citation type="submission" date="2016-10" db="EMBL/GenBank/DDBJ databases">
        <authorList>
            <person name="de Groot N.N."/>
        </authorList>
    </citation>
    <scope>NUCLEOTIDE SEQUENCE [LARGE SCALE GENOMIC DNA]</scope>
    <source>
        <strain evidence="7 8">DSM 15345</strain>
    </source>
</reference>
<dbReference type="RefSeq" id="WP_093254804.1">
    <property type="nucleotide sequence ID" value="NZ_FNQM01000011.1"/>
</dbReference>
<dbReference type="InterPro" id="IPR015421">
    <property type="entry name" value="PyrdxlP-dep_Trfase_major"/>
</dbReference>
<keyword evidence="4 7" id="KW-0238">DNA-binding</keyword>
<keyword evidence="7" id="KW-0808">Transferase</keyword>
<evidence type="ECO:0000256" key="1">
    <source>
        <dbReference type="ARBA" id="ARBA00005384"/>
    </source>
</evidence>
<dbReference type="Pfam" id="PF00392">
    <property type="entry name" value="GntR"/>
    <property type="match status" value="1"/>
</dbReference>
<keyword evidence="5" id="KW-0804">Transcription</keyword>
<dbReference type="InterPro" id="IPR015422">
    <property type="entry name" value="PyrdxlP-dep_Trfase_small"/>
</dbReference>
<evidence type="ECO:0000256" key="2">
    <source>
        <dbReference type="ARBA" id="ARBA00022898"/>
    </source>
</evidence>
<feature type="domain" description="HTH gntR-type" evidence="6">
    <location>
        <begin position="14"/>
        <end position="82"/>
    </location>
</feature>
<keyword evidence="3" id="KW-0805">Transcription regulation</keyword>
<evidence type="ECO:0000313" key="8">
    <source>
        <dbReference type="Proteomes" id="UP000198703"/>
    </source>
</evidence>
<sequence length="465" mass="48678">MDTNWRPDIAAAPGPIYRALADQIVDAVSRGTIKAGARLPPVRDLAWDIKVSPGAVARAYRIATERGALEATVGRGTFARASGPRGFALDALLAPSPGGKIDLRGNRAVDVGQHVEINAALRRMMEGPSPLSLTDYRTAEDDAPARASLARWLQGFGAPAEPGRLIITAGAQEGVMAALCALSRNGEGVAFTEALVHPGLKDCAEAARLKLEPIAMDGEGMLPDALHAACARRRPDAVLLTTTFHNPTLATMSARRREEIVAVARARDVALVEDAVYGHLLDAPPPSLAELAPERCWLVTSFSKCVAAGLRAGMIMTPPGETLRTLRAHQAIAHQTPWLVSGLAAALVDGGEAEIIRRRVAAEIRARAEVATEALGACGARIDPAAGFVMLPMPEGLSSGEFAAAAAAQDVLVAPRAAYAVGRAQGRDFVRVALGARASRTQLAEGVARLSRLLADGPHLAQALT</sequence>
<name>A0A1H4DU55_9RHOB</name>
<dbReference type="GO" id="GO:0003677">
    <property type="term" value="F:DNA binding"/>
    <property type="evidence" value="ECO:0007669"/>
    <property type="project" value="UniProtKB-KW"/>
</dbReference>